<dbReference type="AlphaFoldDB" id="A0A409VIU3"/>
<dbReference type="EMBL" id="NHTK01006049">
    <property type="protein sequence ID" value="PPQ66181.1"/>
    <property type="molecule type" value="Genomic_DNA"/>
</dbReference>
<gene>
    <name evidence="3" type="ORF">CVT24_000158</name>
</gene>
<comment type="caution">
    <text evidence="3">The sequence shown here is derived from an EMBL/GenBank/DDBJ whole genome shotgun (WGS) entry which is preliminary data.</text>
</comment>
<evidence type="ECO:0000256" key="1">
    <source>
        <dbReference type="SAM" id="MobiDB-lite"/>
    </source>
</evidence>
<dbReference type="GO" id="GO:0004672">
    <property type="term" value="F:protein kinase activity"/>
    <property type="evidence" value="ECO:0007669"/>
    <property type="project" value="InterPro"/>
</dbReference>
<feature type="region of interest" description="Disordered" evidence="1">
    <location>
        <begin position="288"/>
        <end position="343"/>
    </location>
</feature>
<dbReference type="Pfam" id="PF17667">
    <property type="entry name" value="Pkinase_fungal"/>
    <property type="match status" value="2"/>
</dbReference>
<name>A0A409VIU3_9AGAR</name>
<dbReference type="Gene3D" id="1.10.510.10">
    <property type="entry name" value="Transferase(Phosphotransferase) domain 1"/>
    <property type="match status" value="1"/>
</dbReference>
<feature type="domain" description="Protein kinase" evidence="2">
    <location>
        <begin position="464"/>
        <end position="773"/>
    </location>
</feature>
<feature type="compositionally biased region" description="Polar residues" evidence="1">
    <location>
        <begin position="12"/>
        <end position="42"/>
    </location>
</feature>
<feature type="compositionally biased region" description="Basic and acidic residues" evidence="1">
    <location>
        <begin position="44"/>
        <end position="63"/>
    </location>
</feature>
<dbReference type="InterPro" id="IPR040976">
    <property type="entry name" value="Pkinase_fungal"/>
</dbReference>
<dbReference type="InterPro" id="IPR000719">
    <property type="entry name" value="Prot_kinase_dom"/>
</dbReference>
<accession>A0A409VIU3</accession>
<feature type="region of interest" description="Disordered" evidence="1">
    <location>
        <begin position="1"/>
        <end position="67"/>
    </location>
</feature>
<evidence type="ECO:0000313" key="3">
    <source>
        <dbReference type="EMBL" id="PPQ66181.1"/>
    </source>
</evidence>
<reference evidence="3 4" key="1">
    <citation type="journal article" date="2018" name="Evol. Lett.">
        <title>Horizontal gene cluster transfer increased hallucinogenic mushroom diversity.</title>
        <authorList>
            <person name="Reynolds H.T."/>
            <person name="Vijayakumar V."/>
            <person name="Gluck-Thaler E."/>
            <person name="Korotkin H.B."/>
            <person name="Matheny P.B."/>
            <person name="Slot J.C."/>
        </authorList>
    </citation>
    <scope>NUCLEOTIDE SEQUENCE [LARGE SCALE GENOMIC DNA]</scope>
    <source>
        <strain evidence="3 4">2629</strain>
    </source>
</reference>
<dbReference type="InterPro" id="IPR011009">
    <property type="entry name" value="Kinase-like_dom_sf"/>
</dbReference>
<evidence type="ECO:0000313" key="4">
    <source>
        <dbReference type="Proteomes" id="UP000284842"/>
    </source>
</evidence>
<dbReference type="PANTHER" id="PTHR38248">
    <property type="entry name" value="FUNK1 6"/>
    <property type="match status" value="1"/>
</dbReference>
<dbReference type="GO" id="GO:0005524">
    <property type="term" value="F:ATP binding"/>
    <property type="evidence" value="ECO:0007669"/>
    <property type="project" value="InterPro"/>
</dbReference>
<dbReference type="InParanoid" id="A0A409VIU3"/>
<dbReference type="OrthoDB" id="5569250at2759"/>
<dbReference type="PANTHER" id="PTHR38248:SF2">
    <property type="entry name" value="FUNK1 11"/>
    <property type="match status" value="1"/>
</dbReference>
<proteinExistence type="predicted"/>
<evidence type="ECO:0000259" key="2">
    <source>
        <dbReference type="PROSITE" id="PS50011"/>
    </source>
</evidence>
<sequence length="852" mass="96529">MAQKPPPDTVLDQLTTVGNIRKFNSTPRRAHNSKSGVGSSASRAADRGLPKDYKPIKPPKKAEMTQGLQSDLEGAIPCKATDLMNYLFSFCSTTEGEVLLLKAELQYVFSEVQKLVGNNKKLQELFEAVPNIVEGDMYGPLIIACNYAFYLLSTLNVAPLPDYNEKTQLVMIRRDSTPTQPEQEDERGYKPDLCIVFWEWIRQSTQGYDITFKETNPIWEKILIWRNMLCPVEVKPATLRRLQPSPAGAVSDTTDFWSLNERRVVWQSNQKPAYAPVTSNPVSLTIDKVSTRSRTNASSTPVNTWAHQAQEVGSSKKRKTEDAPNAEPVASKRAKTSEHTVTSKEDDRAQLALYSAHRLSSFFDITHTFSMLLRGSTVLLHWSDRQGVVESYEFDYVQNLPHFIFLLLVLQRFSPARWGYGTEATPSLNNIDVDKQFVVEMTPTLDPEVQTAVMDPETSVVRFFPLADRLNRPGVTLVGRATRAMGGRIVPKNSTWEDESNIQEKNNCMIKSYWPESQRESEVEIMKKVKAAAEGENDNDKLYEFIRKHVPEMYCYLKPEFLGSSTATIRRFLKLASGQDDSCEIPGARHLLLIVFKRLYGIQGLCEDEMIKFYIETYFCHRALWLSGIYHSDVSLGNIMWDKEFQTGVLNDFDLARLFGSKGATGHENTGTLPFMAIDLLNPDGMAGLIPRRYRHDAEAFVWVLVYLCLAFTRKGDRVIFKDDNPLADWSDETMAAAAKTNIAAHYNRILLQSPASYPSISDMAYDLASDAIDKYRARYKGIVKAERKAVQMGKPLSSVYFLEHLPWEEVDADIWTSMIDILETHLKDGSGGDLLEELKKRKGYARLSRHD</sequence>
<keyword evidence="4" id="KW-1185">Reference proteome</keyword>
<protein>
    <recommendedName>
        <fullName evidence="2">Protein kinase domain-containing protein</fullName>
    </recommendedName>
</protein>
<organism evidence="3 4">
    <name type="scientific">Panaeolus cyanescens</name>
    <dbReference type="NCBI Taxonomy" id="181874"/>
    <lineage>
        <taxon>Eukaryota</taxon>
        <taxon>Fungi</taxon>
        <taxon>Dikarya</taxon>
        <taxon>Basidiomycota</taxon>
        <taxon>Agaricomycotina</taxon>
        <taxon>Agaricomycetes</taxon>
        <taxon>Agaricomycetidae</taxon>
        <taxon>Agaricales</taxon>
        <taxon>Agaricineae</taxon>
        <taxon>Galeropsidaceae</taxon>
        <taxon>Panaeolus</taxon>
    </lineage>
</organism>
<feature type="compositionally biased region" description="Polar residues" evidence="1">
    <location>
        <begin position="292"/>
        <end position="313"/>
    </location>
</feature>
<dbReference type="SUPFAM" id="SSF56112">
    <property type="entry name" value="Protein kinase-like (PK-like)"/>
    <property type="match status" value="1"/>
</dbReference>
<dbReference type="Proteomes" id="UP000284842">
    <property type="component" value="Unassembled WGS sequence"/>
</dbReference>
<dbReference type="PROSITE" id="PS50011">
    <property type="entry name" value="PROTEIN_KINASE_DOM"/>
    <property type="match status" value="1"/>
</dbReference>